<evidence type="ECO:0000256" key="1">
    <source>
        <dbReference type="ARBA" id="ARBA00004123"/>
    </source>
</evidence>
<name>A0AA39GJZ4_SARSR</name>
<dbReference type="Gene3D" id="3.90.1030.20">
    <property type="entry name" value="DNA polymerase delta, p66 (Cdc27) subunit, wHTH domain"/>
    <property type="match status" value="1"/>
</dbReference>
<reference evidence="6" key="1">
    <citation type="submission" date="2022-10" db="EMBL/GenBank/DDBJ databases">
        <title>Determination and structural analysis of whole genome sequence of Sarocladium strictum F4-1.</title>
        <authorList>
            <person name="Hu L."/>
            <person name="Jiang Y."/>
        </authorList>
    </citation>
    <scope>NUCLEOTIDE SEQUENCE</scope>
    <source>
        <strain evidence="6">F4-1</strain>
    </source>
</reference>
<dbReference type="GO" id="GO:1904161">
    <property type="term" value="P:DNA synthesis involved in UV-damage excision repair"/>
    <property type="evidence" value="ECO:0007669"/>
    <property type="project" value="TreeGrafter"/>
</dbReference>
<keyword evidence="7" id="KW-1185">Reference proteome</keyword>
<dbReference type="AlphaFoldDB" id="A0AA39GJZ4"/>
<feature type="region of interest" description="Disordered" evidence="5">
    <location>
        <begin position="68"/>
        <end position="90"/>
    </location>
</feature>
<feature type="region of interest" description="Disordered" evidence="5">
    <location>
        <begin position="154"/>
        <end position="434"/>
    </location>
</feature>
<evidence type="ECO:0000256" key="2">
    <source>
        <dbReference type="ARBA" id="ARBA00017589"/>
    </source>
</evidence>
<dbReference type="InterPro" id="IPR019038">
    <property type="entry name" value="POLD3"/>
</dbReference>
<comment type="caution">
    <text evidence="6">The sequence shown here is derived from an EMBL/GenBank/DDBJ whole genome shotgun (WGS) entry which is preliminary data.</text>
</comment>
<organism evidence="6 7">
    <name type="scientific">Sarocladium strictum</name>
    <name type="common">Black bundle disease fungus</name>
    <name type="synonym">Acremonium strictum</name>
    <dbReference type="NCBI Taxonomy" id="5046"/>
    <lineage>
        <taxon>Eukaryota</taxon>
        <taxon>Fungi</taxon>
        <taxon>Dikarya</taxon>
        <taxon>Ascomycota</taxon>
        <taxon>Pezizomycotina</taxon>
        <taxon>Sordariomycetes</taxon>
        <taxon>Hypocreomycetidae</taxon>
        <taxon>Hypocreales</taxon>
        <taxon>Sarocladiaceae</taxon>
        <taxon>Sarocladium</taxon>
    </lineage>
</organism>
<dbReference type="GO" id="GO:0003887">
    <property type="term" value="F:DNA-directed DNA polymerase activity"/>
    <property type="evidence" value="ECO:0007669"/>
    <property type="project" value="TreeGrafter"/>
</dbReference>
<dbReference type="PANTHER" id="PTHR17598">
    <property type="entry name" value="DNA POLYMERASE DELTA SUBUNIT 3"/>
    <property type="match status" value="1"/>
</dbReference>
<dbReference type="EMBL" id="JAPDFR010000003">
    <property type="protein sequence ID" value="KAK0388762.1"/>
    <property type="molecule type" value="Genomic_DNA"/>
</dbReference>
<evidence type="ECO:0000256" key="3">
    <source>
        <dbReference type="ARBA" id="ARBA00022705"/>
    </source>
</evidence>
<feature type="compositionally biased region" description="Low complexity" evidence="5">
    <location>
        <begin position="187"/>
        <end position="206"/>
    </location>
</feature>
<feature type="compositionally biased region" description="Basic residues" evidence="5">
    <location>
        <begin position="360"/>
        <end position="371"/>
    </location>
</feature>
<evidence type="ECO:0000313" key="6">
    <source>
        <dbReference type="EMBL" id="KAK0388762.1"/>
    </source>
</evidence>
<evidence type="ECO:0000313" key="7">
    <source>
        <dbReference type="Proteomes" id="UP001175261"/>
    </source>
</evidence>
<protein>
    <recommendedName>
        <fullName evidence="2">DNA polymerase delta subunit 3</fullName>
    </recommendedName>
</protein>
<dbReference type="InterPro" id="IPR041913">
    <property type="entry name" value="POLD3_sf"/>
</dbReference>
<feature type="compositionally biased region" description="Acidic residues" evidence="5">
    <location>
        <begin position="267"/>
        <end position="280"/>
    </location>
</feature>
<dbReference type="PANTHER" id="PTHR17598:SF13">
    <property type="entry name" value="DNA POLYMERASE DELTA SUBUNIT 3"/>
    <property type="match status" value="1"/>
</dbReference>
<dbReference type="GO" id="GO:0006297">
    <property type="term" value="P:nucleotide-excision repair, DNA gap filling"/>
    <property type="evidence" value="ECO:0007669"/>
    <property type="project" value="TreeGrafter"/>
</dbReference>
<dbReference type="Pfam" id="PF09507">
    <property type="entry name" value="CDC27"/>
    <property type="match status" value="1"/>
</dbReference>
<sequence>MEEHRKFLADRLLSDEQPITYRLLSRALDVHVNTAKEMLYDFLQYQNGVKENSIHATYLLYGQKKTQETQTDGDVDMGSSQPEHDDATEDVVTDTLTLVAEESLKAILDEYEKITSINVYSLAPHPQKDLSLLSDLSRSVAEYATKEDPIEAARKYGSITNPKVRRRDRSGKPKLAAPSTSSKPVKTEAPSAKTAKAEPTPAAKSTQATKIKQEAAESSSKDSTPTSSANKPSAPSLKRGSSGGIMQSFAKAANKPKTAPKKKPEEDTAMSDDGEADEADLPATKKKTKEEAESLRKAKKEREEQLKKMMEEDDEEEEDDDEKEDEEMEDAPEPEPEPAPVEEKKPEPAEVVASSGDGRRRGKRRVTKKKRILDDQGYMVTINEEGWESFSEEDKPPPAKKQTPNPTPASSGAKAKKTAGKTGQGNIMSFFGKK</sequence>
<keyword evidence="4" id="KW-0539">Nucleus</keyword>
<feature type="compositionally biased region" description="Basic and acidic residues" evidence="5">
    <location>
        <begin position="288"/>
        <end position="310"/>
    </location>
</feature>
<evidence type="ECO:0000256" key="4">
    <source>
        <dbReference type="ARBA" id="ARBA00023242"/>
    </source>
</evidence>
<keyword evidence="3" id="KW-0235">DNA replication</keyword>
<gene>
    <name evidence="6" type="ORF">NLU13_5005</name>
</gene>
<dbReference type="GO" id="GO:0006271">
    <property type="term" value="P:DNA strand elongation involved in DNA replication"/>
    <property type="evidence" value="ECO:0007669"/>
    <property type="project" value="TreeGrafter"/>
</dbReference>
<comment type="subcellular location">
    <subcellularLocation>
        <location evidence="1">Nucleus</location>
    </subcellularLocation>
</comment>
<accession>A0AA39GJZ4</accession>
<feature type="compositionally biased region" description="Acidic residues" evidence="5">
    <location>
        <begin position="311"/>
        <end position="336"/>
    </location>
</feature>
<evidence type="ECO:0000256" key="5">
    <source>
        <dbReference type="SAM" id="MobiDB-lite"/>
    </source>
</evidence>
<proteinExistence type="predicted"/>
<dbReference type="GO" id="GO:0043625">
    <property type="term" value="C:delta DNA polymerase complex"/>
    <property type="evidence" value="ECO:0007669"/>
    <property type="project" value="InterPro"/>
</dbReference>
<dbReference type="Proteomes" id="UP001175261">
    <property type="component" value="Unassembled WGS sequence"/>
</dbReference>